<accession>A0A0W0WBV6</accession>
<gene>
    <name evidence="2" type="ORF">Lmac_0736</name>
</gene>
<comment type="caution">
    <text evidence="2">The sequence shown here is derived from an EMBL/GenBank/DDBJ whole genome shotgun (WGS) entry which is preliminary data.</text>
</comment>
<feature type="region of interest" description="Disordered" evidence="1">
    <location>
        <begin position="249"/>
        <end position="268"/>
    </location>
</feature>
<dbReference type="RefSeq" id="WP_058451555.1">
    <property type="nucleotide sequence ID" value="NZ_CAAAIB010000005.1"/>
</dbReference>
<dbReference type="AlphaFoldDB" id="A0A0W0WBV6"/>
<organism evidence="2 3">
    <name type="scientific">Legionella maceachernii</name>
    <dbReference type="NCBI Taxonomy" id="466"/>
    <lineage>
        <taxon>Bacteria</taxon>
        <taxon>Pseudomonadati</taxon>
        <taxon>Pseudomonadota</taxon>
        <taxon>Gammaproteobacteria</taxon>
        <taxon>Legionellales</taxon>
        <taxon>Legionellaceae</taxon>
        <taxon>Legionella</taxon>
    </lineage>
</organism>
<dbReference type="Proteomes" id="UP000054908">
    <property type="component" value="Unassembled WGS sequence"/>
</dbReference>
<evidence type="ECO:0000256" key="1">
    <source>
        <dbReference type="SAM" id="MobiDB-lite"/>
    </source>
</evidence>
<evidence type="ECO:0000313" key="2">
    <source>
        <dbReference type="EMBL" id="KTD29792.1"/>
    </source>
</evidence>
<feature type="compositionally biased region" description="Low complexity" evidence="1">
    <location>
        <begin position="215"/>
        <end position="227"/>
    </location>
</feature>
<sequence>MTTLAKIQSKLHKNYKDYLKDNDLSFLESNIALFQQVDKTGLRKELRRAPNDVLAHYTQTLFIVAEGFVTCAYEKRTELKEDAIFKYLQQAKECYDLISHHIRQIPPFSLDETLGAHLTQSEFFKHKIKFQIAQAELFLLKQQIPERGIPARSLQSIKQKCEDFKYQLQHQYRDHKYQALFQIDALIDAINFDLEEIKELTNKSTPLTARKPSDQTPIRQTTTRQTPNAEKTGAPKKRKRHLEVLEATPMETNSDSLPRSQHHNKNKATVSLREKETLTAVLDKEEEDEEIKPVRRQLSQKEKEAVTGMSTLFQVLEEKFIKGQNTEDLEKGILSEITIPEMPKGIVRTDLWQPQIASSIGISPLGQTVNSPYSIFSQSPSFNPGSSDLATLPVPATPITNSTYPFWTAPLNPVQDSRECFRVLSAWENAYFSTLTFHHDENIAAKDKKSLTLEKLGQILLIAANKLQRDSEVFASKDVNPALRLAILLLIKSAETYHDRLVKPTEISVNALWQDKFNLAMGKLSQRYRPLLEGFLDAKGEDYALYFLMQKFRPQGPLINIHGVSIEGTVQLVFEALSKNLPAKDYEEVKKEFVSAFKQATSRIAPVTEITTEISEERTYQARN</sequence>
<proteinExistence type="predicted"/>
<feature type="compositionally biased region" description="Polar residues" evidence="1">
    <location>
        <begin position="250"/>
        <end position="259"/>
    </location>
</feature>
<feature type="region of interest" description="Disordered" evidence="1">
    <location>
        <begin position="205"/>
        <end position="241"/>
    </location>
</feature>
<protein>
    <submittedName>
        <fullName evidence="2">Uncharacterized protein</fullName>
    </submittedName>
</protein>
<dbReference type="PATRIC" id="fig|466.6.peg.790"/>
<dbReference type="EMBL" id="LNYL01000021">
    <property type="protein sequence ID" value="KTD29792.1"/>
    <property type="molecule type" value="Genomic_DNA"/>
</dbReference>
<evidence type="ECO:0000313" key="3">
    <source>
        <dbReference type="Proteomes" id="UP000054908"/>
    </source>
</evidence>
<dbReference type="OrthoDB" id="5638912at2"/>
<keyword evidence="3" id="KW-1185">Reference proteome</keyword>
<dbReference type="STRING" id="466.Lmac_0736"/>
<reference evidence="2 3" key="1">
    <citation type="submission" date="2015-11" db="EMBL/GenBank/DDBJ databases">
        <title>Genomic analysis of 38 Legionella species identifies large and diverse effector repertoires.</title>
        <authorList>
            <person name="Burstein D."/>
            <person name="Amaro F."/>
            <person name="Zusman T."/>
            <person name="Lifshitz Z."/>
            <person name="Cohen O."/>
            <person name="Gilbert J.A."/>
            <person name="Pupko T."/>
            <person name="Shuman H.A."/>
            <person name="Segal G."/>
        </authorList>
    </citation>
    <scope>NUCLEOTIDE SEQUENCE [LARGE SCALE GENOMIC DNA]</scope>
    <source>
        <strain evidence="2 3">PX-1-G2-E2</strain>
    </source>
</reference>
<name>A0A0W0WBV6_9GAMM</name>